<evidence type="ECO:0000256" key="1">
    <source>
        <dbReference type="SAM" id="Phobius"/>
    </source>
</evidence>
<name>A0A7D7N9A1_9NEIS</name>
<evidence type="ECO:0000313" key="2">
    <source>
        <dbReference type="EMBL" id="QMT39939.1"/>
    </source>
</evidence>
<dbReference type="EMBL" id="CP059567">
    <property type="protein sequence ID" value="QMT39939.1"/>
    <property type="molecule type" value="Genomic_DNA"/>
</dbReference>
<feature type="transmembrane region" description="Helical" evidence="1">
    <location>
        <begin position="75"/>
        <end position="92"/>
    </location>
</feature>
<dbReference type="Proteomes" id="UP000514752">
    <property type="component" value="Chromosome"/>
</dbReference>
<proteinExistence type="predicted"/>
<keyword evidence="1" id="KW-0472">Membrane</keyword>
<keyword evidence="1" id="KW-0812">Transmembrane</keyword>
<dbReference type="AlphaFoldDB" id="A0A7D7N9A1"/>
<feature type="transmembrane region" description="Helical" evidence="1">
    <location>
        <begin position="49"/>
        <end position="68"/>
    </location>
</feature>
<dbReference type="GO" id="GO:0016740">
    <property type="term" value="F:transferase activity"/>
    <property type="evidence" value="ECO:0007669"/>
    <property type="project" value="UniProtKB-KW"/>
</dbReference>
<dbReference type="RefSeq" id="WP_182121700.1">
    <property type="nucleotide sequence ID" value="NZ_CP059567.1"/>
</dbReference>
<feature type="transmembrane region" description="Helical" evidence="1">
    <location>
        <begin position="21"/>
        <end position="43"/>
    </location>
</feature>
<accession>A0A7D7N9A1</accession>
<reference evidence="2 3" key="1">
    <citation type="submission" date="2020-07" db="EMBL/GenBank/DDBJ databases">
        <title>Genomic diversity of species in the Neisseriaceae family.</title>
        <authorList>
            <person name="Vincent A.T."/>
            <person name="Bernet E."/>
            <person name="Veyrier F.J."/>
        </authorList>
    </citation>
    <scope>NUCLEOTIDE SEQUENCE [LARGE SCALE GENOMIC DNA]</scope>
    <source>
        <strain evidence="2 3">DSM 22244</strain>
    </source>
</reference>
<keyword evidence="2" id="KW-0808">Transferase</keyword>
<organism evidence="2 3">
    <name type="scientific">Neisseria shayeganii</name>
    <dbReference type="NCBI Taxonomy" id="607712"/>
    <lineage>
        <taxon>Bacteria</taxon>
        <taxon>Pseudomonadati</taxon>
        <taxon>Pseudomonadota</taxon>
        <taxon>Betaproteobacteria</taxon>
        <taxon>Neisseriales</taxon>
        <taxon>Neisseriaceae</taxon>
        <taxon>Neisseria</taxon>
    </lineage>
</organism>
<sequence>MLAAFVLGFWCIWLGDREPKILFEGLFFAILAIVINGFMNWQIPNPDTVWMVHWGVVAAWAALMLFLSDTFGGNLGLRLVIALVAGGGYFWLEQNGCGMAAGWLGESAQQCISGTPAPQPNS</sequence>
<gene>
    <name evidence="2" type="ORF">H3L94_08750</name>
</gene>
<keyword evidence="1" id="KW-1133">Transmembrane helix</keyword>
<protein>
    <submittedName>
        <fullName evidence="2">Diacylglyceryl transferase</fullName>
    </submittedName>
</protein>
<evidence type="ECO:0000313" key="3">
    <source>
        <dbReference type="Proteomes" id="UP000514752"/>
    </source>
</evidence>
<dbReference type="KEGG" id="nsg:H3L94_08750"/>